<accession>A0ABP3Z9W5</accession>
<keyword evidence="3" id="KW-1185">Reference proteome</keyword>
<dbReference type="Proteomes" id="UP001501578">
    <property type="component" value="Unassembled WGS sequence"/>
</dbReference>
<evidence type="ECO:0000313" key="2">
    <source>
        <dbReference type="EMBL" id="GAA0916117.1"/>
    </source>
</evidence>
<dbReference type="EMBL" id="BAAAHQ010000004">
    <property type="protein sequence ID" value="GAA0916117.1"/>
    <property type="molecule type" value="Genomic_DNA"/>
</dbReference>
<evidence type="ECO:0000256" key="1">
    <source>
        <dbReference type="SAM" id="MobiDB-lite"/>
    </source>
</evidence>
<sequence length="113" mass="12179">MPLRSAARSGGLPDSRDVGPFPIEARGGPTQQGGPRRGTAAGHPPTNEVHMDEVHMDMHRHAPKNRRTPQNSFWASGSGEQGGGPAAPRVHQRSLNYRQEDGAPVSRGRQTDE</sequence>
<feature type="compositionally biased region" description="Low complexity" evidence="1">
    <location>
        <begin position="26"/>
        <end position="39"/>
    </location>
</feature>
<evidence type="ECO:0000313" key="3">
    <source>
        <dbReference type="Proteomes" id="UP001501578"/>
    </source>
</evidence>
<gene>
    <name evidence="2" type="ORF">GCM10009560_11030</name>
</gene>
<organism evidence="2 3">
    <name type="scientific">Nonomuraea longicatena</name>
    <dbReference type="NCBI Taxonomy" id="83682"/>
    <lineage>
        <taxon>Bacteria</taxon>
        <taxon>Bacillati</taxon>
        <taxon>Actinomycetota</taxon>
        <taxon>Actinomycetes</taxon>
        <taxon>Streptosporangiales</taxon>
        <taxon>Streptosporangiaceae</taxon>
        <taxon>Nonomuraea</taxon>
    </lineage>
</organism>
<comment type="caution">
    <text evidence="2">The sequence shown here is derived from an EMBL/GenBank/DDBJ whole genome shotgun (WGS) entry which is preliminary data.</text>
</comment>
<name>A0ABP3Z9W5_9ACTN</name>
<feature type="compositionally biased region" description="Basic and acidic residues" evidence="1">
    <location>
        <begin position="49"/>
        <end position="60"/>
    </location>
</feature>
<proteinExistence type="predicted"/>
<protein>
    <submittedName>
        <fullName evidence="2">Uncharacterized protein</fullName>
    </submittedName>
</protein>
<feature type="region of interest" description="Disordered" evidence="1">
    <location>
        <begin position="1"/>
        <end position="113"/>
    </location>
</feature>
<reference evidence="3" key="1">
    <citation type="journal article" date="2019" name="Int. J. Syst. Evol. Microbiol.">
        <title>The Global Catalogue of Microorganisms (GCM) 10K type strain sequencing project: providing services to taxonomists for standard genome sequencing and annotation.</title>
        <authorList>
            <consortium name="The Broad Institute Genomics Platform"/>
            <consortium name="The Broad Institute Genome Sequencing Center for Infectious Disease"/>
            <person name="Wu L."/>
            <person name="Ma J."/>
        </authorList>
    </citation>
    <scope>NUCLEOTIDE SEQUENCE [LARGE SCALE GENOMIC DNA]</scope>
    <source>
        <strain evidence="3">JCM 11136</strain>
    </source>
</reference>